<evidence type="ECO:0000313" key="2">
    <source>
        <dbReference type="Proteomes" id="UP000075809"/>
    </source>
</evidence>
<dbReference type="AlphaFoldDB" id="A0A151WYU4"/>
<name>A0A151WYU4_9HYME</name>
<proteinExistence type="predicted"/>
<dbReference type="Proteomes" id="UP000075809">
    <property type="component" value="Unassembled WGS sequence"/>
</dbReference>
<gene>
    <name evidence="1" type="ORF">ALC60_07673</name>
</gene>
<organism evidence="1 2">
    <name type="scientific">Mycetomoellerius zeteki</name>
    <dbReference type="NCBI Taxonomy" id="64791"/>
    <lineage>
        <taxon>Eukaryota</taxon>
        <taxon>Metazoa</taxon>
        <taxon>Ecdysozoa</taxon>
        <taxon>Arthropoda</taxon>
        <taxon>Hexapoda</taxon>
        <taxon>Insecta</taxon>
        <taxon>Pterygota</taxon>
        <taxon>Neoptera</taxon>
        <taxon>Endopterygota</taxon>
        <taxon>Hymenoptera</taxon>
        <taxon>Apocrita</taxon>
        <taxon>Aculeata</taxon>
        <taxon>Formicoidea</taxon>
        <taxon>Formicidae</taxon>
        <taxon>Myrmicinae</taxon>
        <taxon>Mycetomoellerius</taxon>
    </lineage>
</organism>
<reference evidence="1 2" key="1">
    <citation type="submission" date="2015-09" db="EMBL/GenBank/DDBJ databases">
        <title>Trachymyrmex zeteki WGS genome.</title>
        <authorList>
            <person name="Nygaard S."/>
            <person name="Hu H."/>
            <person name="Boomsma J."/>
            <person name="Zhang G."/>
        </authorList>
    </citation>
    <scope>NUCLEOTIDE SEQUENCE [LARGE SCALE GENOMIC DNA]</scope>
    <source>
        <strain evidence="1">Tzet28-1</strain>
        <tissue evidence="1">Whole body</tissue>
    </source>
</reference>
<evidence type="ECO:0000313" key="1">
    <source>
        <dbReference type="EMBL" id="KYQ52947.1"/>
    </source>
</evidence>
<feature type="non-terminal residue" evidence="1">
    <location>
        <position position="1"/>
    </location>
</feature>
<dbReference type="EMBL" id="KQ982649">
    <property type="protein sequence ID" value="KYQ52947.1"/>
    <property type="molecule type" value="Genomic_DNA"/>
</dbReference>
<keyword evidence="2" id="KW-1185">Reference proteome</keyword>
<protein>
    <submittedName>
        <fullName evidence="1">Uncharacterized protein</fullName>
    </submittedName>
</protein>
<accession>A0A151WYU4</accession>
<sequence length="68" mass="7987">AFALRPRKSDKEPASEFRLFDVQTRTERIFALLVFMFVSILVEHCNLGSQRFLQRQGDKLIINSLLLY</sequence>